<name>A0A915C811_PARUN</name>
<comment type="similarity">
    <text evidence="2 9">Belongs to the sideroflexin family.</text>
</comment>
<evidence type="ECO:0000256" key="4">
    <source>
        <dbReference type="ARBA" id="ARBA00022692"/>
    </source>
</evidence>
<keyword evidence="5" id="KW-0029">Amino-acid transport</keyword>
<keyword evidence="7 9" id="KW-0496">Mitochondrion</keyword>
<dbReference type="AlphaFoldDB" id="A0A915C811"/>
<keyword evidence="8 9" id="KW-0472">Membrane</keyword>
<dbReference type="GO" id="GO:0005743">
    <property type="term" value="C:mitochondrial inner membrane"/>
    <property type="evidence" value="ECO:0007669"/>
    <property type="project" value="TreeGrafter"/>
</dbReference>
<keyword evidence="10" id="KW-1185">Reference proteome</keyword>
<evidence type="ECO:0000256" key="8">
    <source>
        <dbReference type="ARBA" id="ARBA00023136"/>
    </source>
</evidence>
<dbReference type="GO" id="GO:0140300">
    <property type="term" value="P:serine import into mitochondrion"/>
    <property type="evidence" value="ECO:0007669"/>
    <property type="project" value="TreeGrafter"/>
</dbReference>
<reference evidence="11" key="1">
    <citation type="submission" date="2022-11" db="UniProtKB">
        <authorList>
            <consortium name="WormBaseParasite"/>
        </authorList>
    </citation>
    <scope>IDENTIFICATION</scope>
</reference>
<comment type="subcellular location">
    <subcellularLocation>
        <location evidence="1 9">Mitochondrion membrane</location>
        <topology evidence="1 9">Multi-pass membrane protein</topology>
    </subcellularLocation>
</comment>
<dbReference type="NCBIfam" id="TIGR00798">
    <property type="entry name" value="mtc"/>
    <property type="match status" value="1"/>
</dbReference>
<evidence type="ECO:0000256" key="1">
    <source>
        <dbReference type="ARBA" id="ARBA00004225"/>
    </source>
</evidence>
<evidence type="ECO:0000313" key="10">
    <source>
        <dbReference type="Proteomes" id="UP000887569"/>
    </source>
</evidence>
<evidence type="ECO:0000256" key="5">
    <source>
        <dbReference type="ARBA" id="ARBA00022970"/>
    </source>
</evidence>
<feature type="transmembrane region" description="Helical" evidence="9">
    <location>
        <begin position="251"/>
        <end position="273"/>
    </location>
</feature>
<evidence type="ECO:0000256" key="9">
    <source>
        <dbReference type="RuleBase" id="RU362000"/>
    </source>
</evidence>
<keyword evidence="6 9" id="KW-1133">Transmembrane helix</keyword>
<evidence type="ECO:0000256" key="3">
    <source>
        <dbReference type="ARBA" id="ARBA00022448"/>
    </source>
</evidence>
<feature type="transmembrane region" description="Helical" evidence="9">
    <location>
        <begin position="285"/>
        <end position="304"/>
    </location>
</feature>
<dbReference type="GO" id="GO:0015075">
    <property type="term" value="F:monoatomic ion transmembrane transporter activity"/>
    <property type="evidence" value="ECO:0007669"/>
    <property type="project" value="InterPro"/>
</dbReference>
<protein>
    <recommendedName>
        <fullName evidence="9">Sidoreflexin</fullName>
    </recommendedName>
</protein>
<dbReference type="PANTHER" id="PTHR11153:SF14">
    <property type="entry name" value="SIDEROFLEXIN-2"/>
    <property type="match status" value="1"/>
</dbReference>
<organism evidence="10 11">
    <name type="scientific">Parascaris univalens</name>
    <name type="common">Nematode worm</name>
    <dbReference type="NCBI Taxonomy" id="6257"/>
    <lineage>
        <taxon>Eukaryota</taxon>
        <taxon>Metazoa</taxon>
        <taxon>Ecdysozoa</taxon>
        <taxon>Nematoda</taxon>
        <taxon>Chromadorea</taxon>
        <taxon>Rhabditida</taxon>
        <taxon>Spirurina</taxon>
        <taxon>Ascaridomorpha</taxon>
        <taxon>Ascaridoidea</taxon>
        <taxon>Ascarididae</taxon>
        <taxon>Parascaris</taxon>
    </lineage>
</organism>
<dbReference type="Proteomes" id="UP000887569">
    <property type="component" value="Unplaced"/>
</dbReference>
<evidence type="ECO:0000256" key="6">
    <source>
        <dbReference type="ARBA" id="ARBA00022989"/>
    </source>
</evidence>
<accession>A0A915C811</accession>
<evidence type="ECO:0000256" key="2">
    <source>
        <dbReference type="ARBA" id="ARBA00005974"/>
    </source>
</evidence>
<evidence type="ECO:0000256" key="7">
    <source>
        <dbReference type="ARBA" id="ARBA00023128"/>
    </source>
</evidence>
<dbReference type="PANTHER" id="PTHR11153">
    <property type="entry name" value="SIDEROFLEXIN"/>
    <property type="match status" value="1"/>
</dbReference>
<dbReference type="Pfam" id="PF03820">
    <property type="entry name" value="SFXNs"/>
    <property type="match status" value="1"/>
</dbReference>
<keyword evidence="3" id="KW-0813">Transport</keyword>
<keyword evidence="4 9" id="KW-0812">Transmembrane</keyword>
<evidence type="ECO:0000313" key="11">
    <source>
        <dbReference type="WBParaSite" id="PgR095X_g004_t02"/>
    </source>
</evidence>
<dbReference type="WBParaSite" id="PgR095X_g004_t02">
    <property type="protein sequence ID" value="PgR095X_g004_t02"/>
    <property type="gene ID" value="PgR095X_g004"/>
</dbReference>
<sequence length="339" mass="38538">FEVSFGKDFQKKFRLITMTGRYSVDQPRWDQSTFYGRLRHFASITDPRKIFASPETLRKSKMLLEQYKKNQEPKGTRLEDLYRAQAYYGSAFHPDTGELQNLAGRMCANVYGGTILCGAMMIWYKSASAVIFWQWANQSFNALVNYTNRNAKSPMSNQDLLIAYSSAVTGALGVALGLKYYFARKAYSVTVQRLVPFIAVAIANAINIPLVRQNELINGLIVTDENDNEVGRSKLAAYKAISLVVISRNVIVAPSMLLTPIIVDLFCKFRWFARNLHMVNIPTQLTLTFILFGAMVPVGCALYPQKNSLNVETLRRYEPKIYQTIQKRSTQHVYFNKGL</sequence>
<feature type="transmembrane region" description="Helical" evidence="9">
    <location>
        <begin position="110"/>
        <end position="136"/>
    </location>
</feature>
<dbReference type="InterPro" id="IPR004686">
    <property type="entry name" value="Mtc"/>
</dbReference>
<feature type="transmembrane region" description="Helical" evidence="9">
    <location>
        <begin position="161"/>
        <end position="182"/>
    </location>
</feature>
<proteinExistence type="inferred from homology"/>